<accession>A0AAF0E265</accession>
<reference evidence="3" key="1">
    <citation type="submission" date="2023-03" db="EMBL/GenBank/DDBJ databases">
        <title>Mating type loci evolution in Malassezia.</title>
        <authorList>
            <person name="Coelho M.A."/>
        </authorList>
    </citation>
    <scope>NUCLEOTIDE SEQUENCE</scope>
    <source>
        <strain evidence="3">CBS 7876</strain>
    </source>
</reference>
<dbReference type="SUPFAM" id="SSF52540">
    <property type="entry name" value="P-loop containing nucleoside triphosphate hydrolases"/>
    <property type="match status" value="1"/>
</dbReference>
<dbReference type="InterPro" id="IPR003959">
    <property type="entry name" value="ATPase_AAA_core"/>
</dbReference>
<evidence type="ECO:0000259" key="2">
    <source>
        <dbReference type="SMART" id="SM00382"/>
    </source>
</evidence>
<dbReference type="Proteomes" id="UP001214603">
    <property type="component" value="Chromosome 3"/>
</dbReference>
<dbReference type="AlphaFoldDB" id="A0AAF0E265"/>
<protein>
    <recommendedName>
        <fullName evidence="2">AAA+ ATPase domain-containing protein</fullName>
    </recommendedName>
</protein>
<dbReference type="GO" id="GO:0005634">
    <property type="term" value="C:nucleus"/>
    <property type="evidence" value="ECO:0007669"/>
    <property type="project" value="TreeGrafter"/>
</dbReference>
<dbReference type="InterPro" id="IPR003593">
    <property type="entry name" value="AAA+_ATPase"/>
</dbReference>
<feature type="compositionally biased region" description="Pro residues" evidence="1">
    <location>
        <begin position="41"/>
        <end position="50"/>
    </location>
</feature>
<gene>
    <name evidence="3" type="ORF">MOBT1_001898</name>
</gene>
<feature type="region of interest" description="Disordered" evidence="1">
    <location>
        <begin position="1"/>
        <end position="101"/>
    </location>
</feature>
<dbReference type="InterPro" id="IPR027417">
    <property type="entry name" value="P-loop_NTPase"/>
</dbReference>
<dbReference type="Gene3D" id="3.40.50.300">
    <property type="entry name" value="P-loop containing nucleotide triphosphate hydrolases"/>
    <property type="match status" value="1"/>
</dbReference>
<dbReference type="Pfam" id="PF00004">
    <property type="entry name" value="AAA"/>
    <property type="match status" value="1"/>
</dbReference>
<dbReference type="PANTHER" id="PTHR23389">
    <property type="entry name" value="CHROMOSOME TRANSMISSION FIDELITY FACTOR 18"/>
    <property type="match status" value="1"/>
</dbReference>
<feature type="region of interest" description="Disordered" evidence="1">
    <location>
        <begin position="534"/>
        <end position="570"/>
    </location>
</feature>
<evidence type="ECO:0000256" key="1">
    <source>
        <dbReference type="SAM" id="MobiDB-lite"/>
    </source>
</evidence>
<feature type="compositionally biased region" description="Pro residues" evidence="1">
    <location>
        <begin position="556"/>
        <end position="565"/>
    </location>
</feature>
<feature type="domain" description="AAA+ ATPase" evidence="2">
    <location>
        <begin position="320"/>
        <end position="446"/>
    </location>
</feature>
<dbReference type="GO" id="GO:0005524">
    <property type="term" value="F:ATP binding"/>
    <property type="evidence" value="ECO:0007669"/>
    <property type="project" value="InterPro"/>
</dbReference>
<keyword evidence="4" id="KW-1185">Reference proteome</keyword>
<sequence length="779" mass="81549">MAPDERGAQAPRLFPIFAGGAAPPRAPKARRTTEPKRAPTQAPPPPPPPSRAVRGTGGAAHPFFAKRAGASEPVSSARADSPAAHATPAPAAPWPSAETTHVAPPRTTAARQPLTLPPTWSWRAPRGAAAAAPHPPRFVAPHTACTPPPTPARIDSDAHIACEAALSHDHRVPAPRNPLAYIAGDLAGAAQDPRTFAGALQSVYAQLQAAPPASLADARRADAPPTQWVDRWRPRRAADVLANEGAATYLRDWLHELRVSYAADAPRRRPVQTRVAQRKRGRPRVYGEEFDSEEEAWLDQFRTAAAPAAGAAAAAAPAPLTNCVLLQGATGSGKSAAVYACAAELGYAVFEVYAGLGRRSGKELVSAVGQLARNHMVASEGAAPRQSLILLDEVDVLFDDDAGFWAAVVELVRDSRRPVILTCSDASRVPRAELPIQTTLHFVSPPPDVAATYLQLVALAEGYIVSQASAHALYAQTCAAPPDELGSGPVHPGCAAYPPGRADGDAPAYDLRAALMQLQWVCLYTRARALREAPRSGGCGGGAPPAAGPPAAAETPPAPPAPPAPRVRGPPALQLVDHLRRLADTASVCDLVDVDVPEAGAEPLPPWARAHIAAPPPPRCTAPAGAPAGTHAGAALAHALGTLAARMWRHASATYAGAPADADVVLPRPHARLGADRLAHCQRLAHFLALLHVPPSEALPRAPLVVEYAPYVRQMLYLDELQQLAHVAQLQTADAVRATRTSTHLLYDTTRLRGAAHVPWIALGPAERAAGHATGFCTP</sequence>
<dbReference type="EMBL" id="CP119936">
    <property type="protein sequence ID" value="WFD03209.1"/>
    <property type="molecule type" value="Genomic_DNA"/>
</dbReference>
<dbReference type="PANTHER" id="PTHR23389:SF21">
    <property type="entry name" value="ATPASE FAMILY AAA DOMAIN-CONTAINING PROTEIN 5"/>
    <property type="match status" value="1"/>
</dbReference>
<proteinExistence type="predicted"/>
<dbReference type="GO" id="GO:0016887">
    <property type="term" value="F:ATP hydrolysis activity"/>
    <property type="evidence" value="ECO:0007669"/>
    <property type="project" value="InterPro"/>
</dbReference>
<name>A0AAF0E265_9BASI</name>
<dbReference type="GO" id="GO:0003677">
    <property type="term" value="F:DNA binding"/>
    <property type="evidence" value="ECO:0007669"/>
    <property type="project" value="TreeGrafter"/>
</dbReference>
<dbReference type="SMART" id="SM00382">
    <property type="entry name" value="AAA"/>
    <property type="match status" value="1"/>
</dbReference>
<evidence type="ECO:0000313" key="4">
    <source>
        <dbReference type="Proteomes" id="UP001214603"/>
    </source>
</evidence>
<organism evidence="3 4">
    <name type="scientific">Malassezia obtusa</name>
    <dbReference type="NCBI Taxonomy" id="76774"/>
    <lineage>
        <taxon>Eukaryota</taxon>
        <taxon>Fungi</taxon>
        <taxon>Dikarya</taxon>
        <taxon>Basidiomycota</taxon>
        <taxon>Ustilaginomycotina</taxon>
        <taxon>Malasseziomycetes</taxon>
        <taxon>Malasseziales</taxon>
        <taxon>Malasseziaceae</taxon>
        <taxon>Malassezia</taxon>
    </lineage>
</organism>
<feature type="compositionally biased region" description="Low complexity" evidence="1">
    <location>
        <begin position="75"/>
        <end position="97"/>
    </location>
</feature>
<evidence type="ECO:0000313" key="3">
    <source>
        <dbReference type="EMBL" id="WFD03209.1"/>
    </source>
</evidence>